<dbReference type="OrthoDB" id="9780250at2"/>
<evidence type="ECO:0000313" key="11">
    <source>
        <dbReference type="Proteomes" id="UP000307201"/>
    </source>
</evidence>
<dbReference type="AlphaFoldDB" id="A0A5R9C8F9"/>
<evidence type="ECO:0000256" key="4">
    <source>
        <dbReference type="ARBA" id="ARBA00007389"/>
    </source>
</evidence>
<sequence length="356" mass="40477">MELTFRWYGSKEENIKLSDVKQIPGAKGIVGMIMDIPVGEVWPEDRVKSLREEIEAAGLSLKVIESVNIHDDIKIGKSTRDAYIENYKTTIRNLANQGVEVICYNFMPVFDWLKTDLAYELPDGSNTMAFFKDKILDSPEELIAAVENSSGGFSLPGWEPERLVKVKDLFTEYEGVTEEKLRENFKYFMEAIIPTCEEVGIKMAIHPDDPPFSIFGLPRIVKNAEDLEWIVNSVDSPSNGITFCTGSIGTDPKNNIYEMIADYTKRDRIPFAHIRNIKFLSDVDYYEAAHPSEEGSFDMYKVMKAFHDNGFTGYARPDHGRMIWGEKGRPGYGLYDRALGIAYLKGLWEALEKSEK</sequence>
<dbReference type="PANTHER" id="PTHR30387">
    <property type="entry name" value="MANNONATE DEHYDRATASE"/>
    <property type="match status" value="1"/>
</dbReference>
<comment type="pathway">
    <text evidence="3 9">Carbohydrate metabolism; pentose and glucuronate interconversion.</text>
</comment>
<dbReference type="GO" id="GO:0008198">
    <property type="term" value="F:ferrous iron binding"/>
    <property type="evidence" value="ECO:0007669"/>
    <property type="project" value="TreeGrafter"/>
</dbReference>
<proteinExistence type="inferred from homology"/>
<evidence type="ECO:0000256" key="7">
    <source>
        <dbReference type="ARBA" id="ARBA00023211"/>
    </source>
</evidence>
<dbReference type="Proteomes" id="UP000307201">
    <property type="component" value="Unassembled WGS sequence"/>
</dbReference>
<protein>
    <recommendedName>
        <fullName evidence="5 9">Mannonate dehydratase</fullName>
        <ecNumber evidence="5 9">4.2.1.8</ecNumber>
    </recommendedName>
    <alternativeName>
        <fullName evidence="9">D-mannonate hydro-lyase</fullName>
    </alternativeName>
</protein>
<dbReference type="EC" id="4.2.1.8" evidence="5 9"/>
<keyword evidence="8 9" id="KW-0456">Lyase</keyword>
<dbReference type="PIRSF" id="PIRSF016049">
    <property type="entry name" value="Man_dehyd"/>
    <property type="match status" value="1"/>
</dbReference>
<dbReference type="GO" id="GO:0042840">
    <property type="term" value="P:D-glucuronate catabolic process"/>
    <property type="evidence" value="ECO:0007669"/>
    <property type="project" value="TreeGrafter"/>
</dbReference>
<accession>A0A5R9C8F9</accession>
<comment type="similarity">
    <text evidence="4 9">Belongs to the mannonate dehydratase family.</text>
</comment>
<dbReference type="Gene3D" id="3.20.20.150">
    <property type="entry name" value="Divalent-metal-dependent TIM barrel enzymes"/>
    <property type="match status" value="1"/>
</dbReference>
<dbReference type="InterPro" id="IPR036237">
    <property type="entry name" value="Xyl_isomerase-like_sf"/>
</dbReference>
<comment type="catalytic activity">
    <reaction evidence="1 9">
        <text>D-mannonate = 2-dehydro-3-deoxy-D-gluconate + H2O</text>
        <dbReference type="Rhea" id="RHEA:20097"/>
        <dbReference type="ChEBI" id="CHEBI:15377"/>
        <dbReference type="ChEBI" id="CHEBI:17767"/>
        <dbReference type="ChEBI" id="CHEBI:57990"/>
        <dbReference type="EC" id="4.2.1.8"/>
    </reaction>
</comment>
<dbReference type="Pfam" id="PF03786">
    <property type="entry name" value="UxuA"/>
    <property type="match status" value="1"/>
</dbReference>
<organism evidence="10 11">
    <name type="scientific">Marinilactibacillus psychrotolerans</name>
    <dbReference type="NCBI Taxonomy" id="191770"/>
    <lineage>
        <taxon>Bacteria</taxon>
        <taxon>Bacillati</taxon>
        <taxon>Bacillota</taxon>
        <taxon>Bacilli</taxon>
        <taxon>Lactobacillales</taxon>
        <taxon>Carnobacteriaceae</taxon>
        <taxon>Marinilactibacillus</taxon>
    </lineage>
</organism>
<comment type="function">
    <text evidence="2 9">Catalyzes the dehydration of D-mannonate.</text>
</comment>
<evidence type="ECO:0000313" key="10">
    <source>
        <dbReference type="EMBL" id="TLQ09596.1"/>
    </source>
</evidence>
<reference evidence="10 11" key="1">
    <citation type="submission" date="2019-05" db="EMBL/GenBank/DDBJ databases">
        <title>The metagenome of a microbial culture collection derived from dairy environment covers the genomic content of the human microbiome.</title>
        <authorList>
            <person name="Roder T."/>
            <person name="Wuthrich D."/>
            <person name="Sattari Z."/>
            <person name="Von Ah U."/>
            <person name="Bar C."/>
            <person name="Ronchi F."/>
            <person name="Macpherson A.J."/>
            <person name="Ganal-Vonarburg S.C."/>
            <person name="Bruggmann R."/>
            <person name="Vergeres G."/>
        </authorList>
    </citation>
    <scope>NUCLEOTIDE SEQUENCE [LARGE SCALE GENOMIC DNA]</scope>
    <source>
        <strain evidence="10 11">FAM 24235</strain>
    </source>
</reference>
<gene>
    <name evidence="9 10" type="primary">uxuA</name>
    <name evidence="10" type="ORF">FEZ48_00155</name>
</gene>
<evidence type="ECO:0000256" key="5">
    <source>
        <dbReference type="ARBA" id="ARBA00012927"/>
    </source>
</evidence>
<evidence type="ECO:0000256" key="6">
    <source>
        <dbReference type="ARBA" id="ARBA00023004"/>
    </source>
</evidence>
<dbReference type="NCBIfam" id="TIGR00695">
    <property type="entry name" value="uxuA"/>
    <property type="match status" value="1"/>
</dbReference>
<dbReference type="GO" id="GO:0008927">
    <property type="term" value="F:mannonate dehydratase activity"/>
    <property type="evidence" value="ECO:0007669"/>
    <property type="project" value="UniProtKB-UniRule"/>
</dbReference>
<name>A0A5R9C8F9_9LACT</name>
<comment type="cofactor">
    <cofactor evidence="9">
        <name>Fe(2+)</name>
        <dbReference type="ChEBI" id="CHEBI:29033"/>
    </cofactor>
    <cofactor evidence="9">
        <name>Mn(2+)</name>
        <dbReference type="ChEBI" id="CHEBI:29035"/>
    </cofactor>
</comment>
<evidence type="ECO:0000256" key="2">
    <source>
        <dbReference type="ARBA" id="ARBA00002713"/>
    </source>
</evidence>
<dbReference type="EMBL" id="VBTE01000001">
    <property type="protein sequence ID" value="TLQ09596.1"/>
    <property type="molecule type" value="Genomic_DNA"/>
</dbReference>
<keyword evidence="7 9" id="KW-0464">Manganese</keyword>
<dbReference type="PANTHER" id="PTHR30387:SF2">
    <property type="entry name" value="MANNONATE DEHYDRATASE"/>
    <property type="match status" value="1"/>
</dbReference>
<evidence type="ECO:0000256" key="1">
    <source>
        <dbReference type="ARBA" id="ARBA00001794"/>
    </source>
</evidence>
<dbReference type="InterPro" id="IPR004628">
    <property type="entry name" value="Man_deHydtase"/>
</dbReference>
<dbReference type="UniPathway" id="UPA00246"/>
<dbReference type="GO" id="GO:0030145">
    <property type="term" value="F:manganese ion binding"/>
    <property type="evidence" value="ECO:0007669"/>
    <property type="project" value="TreeGrafter"/>
</dbReference>
<comment type="caution">
    <text evidence="10">The sequence shown here is derived from an EMBL/GenBank/DDBJ whole genome shotgun (WGS) entry which is preliminary data.</text>
</comment>
<keyword evidence="6 9" id="KW-0408">Iron</keyword>
<evidence type="ECO:0000256" key="8">
    <source>
        <dbReference type="ARBA" id="ARBA00023239"/>
    </source>
</evidence>
<dbReference type="NCBIfam" id="NF003027">
    <property type="entry name" value="PRK03906.1"/>
    <property type="match status" value="2"/>
</dbReference>
<evidence type="ECO:0000256" key="9">
    <source>
        <dbReference type="HAMAP-Rule" id="MF_00106"/>
    </source>
</evidence>
<dbReference type="HAMAP" id="MF_00106">
    <property type="entry name" value="UxuA"/>
    <property type="match status" value="1"/>
</dbReference>
<evidence type="ECO:0000256" key="3">
    <source>
        <dbReference type="ARBA" id="ARBA00004892"/>
    </source>
</evidence>
<dbReference type="SUPFAM" id="SSF51658">
    <property type="entry name" value="Xylose isomerase-like"/>
    <property type="match status" value="1"/>
</dbReference>
<dbReference type="RefSeq" id="WP_138470320.1">
    <property type="nucleotide sequence ID" value="NZ_JBGQQG010000016.1"/>
</dbReference>